<sequence>MLDYTLEFLASSGVQEVFVFCCHLADQIRTHISNSRWSENGSSMVVKPVLAEGCLSVGDALREIDAKSLIKNDFFLVSGDVIANLNLKAIMEEHKKRREKTKSSVMTMLFKKVMPAHRTRCADDNILLAVDPTTQRVYHYQKTGLDKNPKIPVEVFDENPDIIIHQDLMDCQLCVCTPAVPPLFTDNFDYSSLDDFVRGILINEEILGNTIHISVVREEYCARVTNPYMYDAVSRDVIQRWVCPLTAESMIGDRKDPISVRRHNIYLSKDVMLARGCILEENIVISSGSSVQNGTRISNCVIGKNCKIGANVTLDSCYLWDGVVIEDSCVINGAIVCNNVTVYSNTRIQPRTILSTNVKVGPDVVLPADIRLQAHPSVDEFDNDDKRQEVPETTPEYGVKSRAFRFQAEVESDDEGEQVGCEWGEALVPRDEESEDDADSLADSDMDENSLPSESPEHDDLGTFYLEVLDTLKRAQEEAVSTENLVLEINSLKHAYNIDISDVHHVVIKSVVDLPLRESERQGPAAIQSVCKHIDHHLSLIRNYIKSADAQIDCLNSLEEFALNDSLVLQFLMKVVHHLYDTDILDESVILSWFQSPSRMHDLKDHSRVREQLKEFIRWLKEAEEESSEED</sequence>
<keyword evidence="12" id="KW-1185">Reference proteome</keyword>
<evidence type="ECO:0000313" key="12">
    <source>
        <dbReference type="Proteomes" id="UP000245119"/>
    </source>
</evidence>
<dbReference type="InterPro" id="IPR029044">
    <property type="entry name" value="Nucleotide-diphossugar_trans"/>
</dbReference>
<feature type="domain" description="W2" evidence="10">
    <location>
        <begin position="454"/>
        <end position="630"/>
    </location>
</feature>
<dbReference type="PROSITE" id="PS51363">
    <property type="entry name" value="W2"/>
    <property type="match status" value="1"/>
</dbReference>
<protein>
    <recommendedName>
        <fullName evidence="6">Translation initiation factor eIF2B subunit epsilon</fullName>
    </recommendedName>
    <alternativeName>
        <fullName evidence="7">eIF2B GDP-GTP exchange factor subunit epsilon</fullName>
    </alternativeName>
</protein>
<keyword evidence="4" id="KW-0396">Initiation factor</keyword>
<dbReference type="GO" id="GO:0005085">
    <property type="term" value="F:guanyl-nucleotide exchange factor activity"/>
    <property type="evidence" value="ECO:0007669"/>
    <property type="project" value="InterPro"/>
</dbReference>
<dbReference type="CDD" id="cd11558">
    <property type="entry name" value="W2_eIF2B_epsilon"/>
    <property type="match status" value="1"/>
</dbReference>
<name>A0A2T7PNN2_POMCA</name>
<dbReference type="CDD" id="cd04197">
    <property type="entry name" value="eIF-2B_epsilon_N"/>
    <property type="match status" value="1"/>
</dbReference>
<dbReference type="AlphaFoldDB" id="A0A2T7PNN2"/>
<dbReference type="PANTHER" id="PTHR45887">
    <property type="entry name" value="TRANSLATION INITIATION FACTOR EIF-2B SUBUNIT EPSILON"/>
    <property type="match status" value="1"/>
</dbReference>
<dbReference type="InterPro" id="IPR051956">
    <property type="entry name" value="eIF2B_epsilon"/>
</dbReference>
<dbReference type="PANTHER" id="PTHR45887:SF1">
    <property type="entry name" value="TRANSLATION INITIATION FACTOR EIF-2B SUBUNIT EPSILON"/>
    <property type="match status" value="1"/>
</dbReference>
<organism evidence="11 12">
    <name type="scientific">Pomacea canaliculata</name>
    <name type="common">Golden apple snail</name>
    <dbReference type="NCBI Taxonomy" id="400727"/>
    <lineage>
        <taxon>Eukaryota</taxon>
        <taxon>Metazoa</taxon>
        <taxon>Spiralia</taxon>
        <taxon>Lophotrochozoa</taxon>
        <taxon>Mollusca</taxon>
        <taxon>Gastropoda</taxon>
        <taxon>Caenogastropoda</taxon>
        <taxon>Architaenioglossa</taxon>
        <taxon>Ampullarioidea</taxon>
        <taxon>Ampullariidae</taxon>
        <taxon>Pomacea</taxon>
    </lineage>
</organism>
<dbReference type="STRING" id="400727.A0A2T7PNN2"/>
<gene>
    <name evidence="11" type="ORF">C0Q70_06310</name>
</gene>
<evidence type="ECO:0000256" key="1">
    <source>
        <dbReference type="ARBA" id="ARBA00004514"/>
    </source>
</evidence>
<dbReference type="OrthoDB" id="424572at2759"/>
<dbReference type="InterPro" id="IPR016024">
    <property type="entry name" value="ARM-type_fold"/>
</dbReference>
<proteinExistence type="inferred from homology"/>
<dbReference type="InterPro" id="IPR011004">
    <property type="entry name" value="Trimer_LpxA-like_sf"/>
</dbReference>
<evidence type="ECO:0000256" key="2">
    <source>
        <dbReference type="ARBA" id="ARBA00007878"/>
    </source>
</evidence>
<comment type="similarity">
    <text evidence="2">Belongs to the eIF-2B gamma/epsilon subunits family.</text>
</comment>
<evidence type="ECO:0000256" key="3">
    <source>
        <dbReference type="ARBA" id="ARBA00022490"/>
    </source>
</evidence>
<dbReference type="SUPFAM" id="SSF53448">
    <property type="entry name" value="Nucleotide-diphospho-sugar transferases"/>
    <property type="match status" value="1"/>
</dbReference>
<dbReference type="Proteomes" id="UP000245119">
    <property type="component" value="Linkage Group LG3"/>
</dbReference>
<evidence type="ECO:0000256" key="8">
    <source>
        <dbReference type="ARBA" id="ARBA00046432"/>
    </source>
</evidence>
<dbReference type="InterPro" id="IPR044123">
    <property type="entry name" value="W2_eIF2B_epsilon"/>
</dbReference>
<dbReference type="GO" id="GO:0003743">
    <property type="term" value="F:translation initiation factor activity"/>
    <property type="evidence" value="ECO:0007669"/>
    <property type="project" value="UniProtKB-KW"/>
</dbReference>
<keyword evidence="5" id="KW-0648">Protein biosynthesis</keyword>
<feature type="compositionally biased region" description="Acidic residues" evidence="9">
    <location>
        <begin position="432"/>
        <end position="448"/>
    </location>
</feature>
<dbReference type="SUPFAM" id="SSF48371">
    <property type="entry name" value="ARM repeat"/>
    <property type="match status" value="1"/>
</dbReference>
<reference evidence="11 12" key="1">
    <citation type="submission" date="2018-04" db="EMBL/GenBank/DDBJ databases">
        <title>The genome of golden apple snail Pomacea canaliculata provides insight into stress tolerance and invasive adaptation.</title>
        <authorList>
            <person name="Liu C."/>
            <person name="Liu B."/>
            <person name="Ren Y."/>
            <person name="Zhang Y."/>
            <person name="Wang H."/>
            <person name="Li S."/>
            <person name="Jiang F."/>
            <person name="Yin L."/>
            <person name="Zhang G."/>
            <person name="Qian W."/>
            <person name="Fan W."/>
        </authorList>
    </citation>
    <scope>NUCLEOTIDE SEQUENCE [LARGE SCALE GENOMIC DNA]</scope>
    <source>
        <strain evidence="11">SZHN2017</strain>
        <tissue evidence="11">Muscle</tissue>
    </source>
</reference>
<evidence type="ECO:0000259" key="10">
    <source>
        <dbReference type="PROSITE" id="PS51363"/>
    </source>
</evidence>
<evidence type="ECO:0000256" key="9">
    <source>
        <dbReference type="SAM" id="MobiDB-lite"/>
    </source>
</evidence>
<comment type="subunit">
    <text evidence="8">Component of the translation initiation factor 2B (eIF2B) complex which is a heterodecamer of two sets of five different subunits: alpha, beta, gamma, delta and epsilon. Subunits alpha, beta and delta comprise a regulatory subcomplex and subunits epsilon and gamma comprise a catalytic subcomplex. Within the complex, the hexameric regulatory complex resides at the center, with the two heterodimeric catalytic subcomplexes bound on opposite sides.</text>
</comment>
<evidence type="ECO:0000256" key="6">
    <source>
        <dbReference type="ARBA" id="ARBA00044144"/>
    </source>
</evidence>
<dbReference type="InterPro" id="IPR035543">
    <property type="entry name" value="eIF-2B_epsilon_N"/>
</dbReference>
<dbReference type="Pfam" id="PF02020">
    <property type="entry name" value="W2"/>
    <property type="match status" value="1"/>
</dbReference>
<dbReference type="FunFam" id="1.25.40.180:FF:000022">
    <property type="entry name" value="Translation initiation factor eIF-2B epsilon subunit"/>
    <property type="match status" value="1"/>
</dbReference>
<comment type="caution">
    <text evidence="11">The sequence shown here is derived from an EMBL/GenBank/DDBJ whole genome shotgun (WGS) entry which is preliminary data.</text>
</comment>
<keyword evidence="3" id="KW-0963">Cytoplasm</keyword>
<dbReference type="Pfam" id="PF25084">
    <property type="entry name" value="LbH_EIF2B"/>
    <property type="match status" value="1"/>
</dbReference>
<evidence type="ECO:0000313" key="11">
    <source>
        <dbReference type="EMBL" id="PVD35029.1"/>
    </source>
</evidence>
<dbReference type="Gene3D" id="3.90.550.10">
    <property type="entry name" value="Spore Coat Polysaccharide Biosynthesis Protein SpsA, Chain A"/>
    <property type="match status" value="1"/>
</dbReference>
<feature type="region of interest" description="Disordered" evidence="9">
    <location>
        <begin position="411"/>
        <end position="459"/>
    </location>
</feature>
<dbReference type="GO" id="GO:0005829">
    <property type="term" value="C:cytosol"/>
    <property type="evidence" value="ECO:0007669"/>
    <property type="project" value="UniProtKB-SubCell"/>
</dbReference>
<evidence type="ECO:0000256" key="5">
    <source>
        <dbReference type="ARBA" id="ARBA00022917"/>
    </source>
</evidence>
<dbReference type="InterPro" id="IPR056764">
    <property type="entry name" value="LbH_EIF2B3/5"/>
</dbReference>
<evidence type="ECO:0000256" key="4">
    <source>
        <dbReference type="ARBA" id="ARBA00022540"/>
    </source>
</evidence>
<comment type="subcellular location">
    <subcellularLocation>
        <location evidence="1">Cytoplasm</location>
        <location evidence="1">Cytosol</location>
    </subcellularLocation>
</comment>
<dbReference type="InterPro" id="IPR003307">
    <property type="entry name" value="W2_domain"/>
</dbReference>
<dbReference type="Gene3D" id="2.160.10.10">
    <property type="entry name" value="Hexapeptide repeat proteins"/>
    <property type="match status" value="1"/>
</dbReference>
<evidence type="ECO:0000256" key="7">
    <source>
        <dbReference type="ARBA" id="ARBA00044345"/>
    </source>
</evidence>
<dbReference type="EMBL" id="PZQS01000003">
    <property type="protein sequence ID" value="PVD35029.1"/>
    <property type="molecule type" value="Genomic_DNA"/>
</dbReference>
<dbReference type="GO" id="GO:0031369">
    <property type="term" value="F:translation initiation factor binding"/>
    <property type="evidence" value="ECO:0007669"/>
    <property type="project" value="InterPro"/>
</dbReference>
<dbReference type="SUPFAM" id="SSF51161">
    <property type="entry name" value="Trimeric LpxA-like enzymes"/>
    <property type="match status" value="1"/>
</dbReference>
<dbReference type="Gene3D" id="1.25.40.180">
    <property type="match status" value="1"/>
</dbReference>
<dbReference type="SMART" id="SM00515">
    <property type="entry name" value="eIF5C"/>
    <property type="match status" value="1"/>
</dbReference>
<accession>A0A2T7PNN2</accession>
<dbReference type="GO" id="GO:0005851">
    <property type="term" value="C:eukaryotic translation initiation factor 2B complex"/>
    <property type="evidence" value="ECO:0007669"/>
    <property type="project" value="TreeGrafter"/>
</dbReference>